<feature type="domain" description="N-end aminoacyl transferase N-terminal" evidence="6">
    <location>
        <begin position="19"/>
        <end position="89"/>
    </location>
</feature>
<sequence length="503" mass="58792">MEDYCPSIVEYYSEQRKNNCGYCSSKDGSHTYGLYAHRLTVEDYQNMIDRGWRRCGTYCYKSIMKNTCCPLYTIRCEANDFKPSKTQKKLLRKFNNFLITGDIKKEKNYRNTEITQHKEMHYLNNDDKAVNKKFTPMNISTISTVDEIRSDEKISSVKTNSEKVSAECSLSQNTISEAKYLRIERKRQKLQNQGFTDEEIAKKLVEKKRYPVTKTLEDYLDNALPENQAHNFKISLVRSFPPSEEFHNTFGIVFDLYKRYQISVHKDLPISVKSPKFKDTFKESSCLFAKYQKAIHNSPDHDCDDVAYTDFLIDTPLEAKSVYGSYHQHYWLDNKLIAVGVIDILPKCVSSVYFFYDPDYSHLSLGTYGAELEFTRKLSSRFPDLNYYYMGFYIHSCIKIKYKAAFKPSFLLCPEVFTWHPYQDCEEKLNVNKYCRLNETSGIDVNSNNITCSDILILHNRTAMPLGHYKKIKKVTNKELDEIMEYAKLVGKLCSKNILLLRV</sequence>
<dbReference type="InParanoid" id="E0V904"/>
<dbReference type="Proteomes" id="UP000009046">
    <property type="component" value="Unassembled WGS sequence"/>
</dbReference>
<reference evidence="9" key="3">
    <citation type="submission" date="2021-02" db="UniProtKB">
        <authorList>
            <consortium name="EnsemblMetazoa"/>
        </authorList>
    </citation>
    <scope>IDENTIFICATION</scope>
    <source>
        <strain evidence="9">USDA</strain>
    </source>
</reference>
<evidence type="ECO:0000256" key="4">
    <source>
        <dbReference type="ARBA" id="ARBA00023315"/>
    </source>
</evidence>
<feature type="domain" description="N-end rule aminoacyl transferase C-terminal" evidence="7">
    <location>
        <begin position="285"/>
        <end position="413"/>
    </location>
</feature>
<dbReference type="FunCoup" id="E0V904">
    <property type="interactions" value="1954"/>
</dbReference>
<dbReference type="STRING" id="121224.E0V904"/>
<dbReference type="eggNOG" id="KOG1193">
    <property type="taxonomic scope" value="Eukaryota"/>
</dbReference>
<dbReference type="RefSeq" id="XP_002422598.1">
    <property type="nucleotide sequence ID" value="XM_002422553.1"/>
</dbReference>
<accession>E0V904</accession>
<evidence type="ECO:0000313" key="9">
    <source>
        <dbReference type="EnsemblMetazoa" id="PHUM002920-PA"/>
    </source>
</evidence>
<keyword evidence="2 5" id="KW-0808">Transferase</keyword>
<dbReference type="KEGG" id="phu:Phum_PHUM002920"/>
<evidence type="ECO:0000256" key="2">
    <source>
        <dbReference type="ARBA" id="ARBA00022679"/>
    </source>
</evidence>
<keyword evidence="4 5" id="KW-0012">Acyltransferase</keyword>
<reference evidence="8" key="2">
    <citation type="submission" date="2007-04" db="EMBL/GenBank/DDBJ databases">
        <title>The genome of the human body louse.</title>
        <authorList>
            <consortium name="The Human Body Louse Genome Consortium"/>
            <person name="Kirkness E."/>
            <person name="Walenz B."/>
            <person name="Hass B."/>
            <person name="Bruggner R."/>
            <person name="Strausberg R."/>
        </authorList>
    </citation>
    <scope>NUCLEOTIDE SEQUENCE</scope>
    <source>
        <strain evidence="8">USDA</strain>
    </source>
</reference>
<dbReference type="VEuPathDB" id="VectorBase:PHUM002920"/>
<protein>
    <recommendedName>
        <fullName evidence="5">Arginyl-tRNA--protein transferase 1</fullName>
        <shortName evidence="5">Arginyltransferase 1</shortName>
        <shortName evidence="5">R-transferase 1</shortName>
        <ecNumber evidence="5">2.3.2.8</ecNumber>
    </recommendedName>
    <alternativeName>
        <fullName evidence="5">Arginine-tRNA--protein transferase 1</fullName>
    </alternativeName>
</protein>
<dbReference type="EMBL" id="AAZO01000040">
    <property type="status" value="NOT_ANNOTATED_CDS"/>
    <property type="molecule type" value="Genomic_DNA"/>
</dbReference>
<keyword evidence="3 5" id="KW-0833">Ubl conjugation pathway</keyword>
<dbReference type="EC" id="2.3.2.8" evidence="5"/>
<name>E0V904_PEDHC</name>
<organism>
    <name type="scientific">Pediculus humanus subsp. corporis</name>
    <name type="common">Body louse</name>
    <dbReference type="NCBI Taxonomy" id="121224"/>
    <lineage>
        <taxon>Eukaryota</taxon>
        <taxon>Metazoa</taxon>
        <taxon>Ecdysozoa</taxon>
        <taxon>Arthropoda</taxon>
        <taxon>Hexapoda</taxon>
        <taxon>Insecta</taxon>
        <taxon>Pterygota</taxon>
        <taxon>Neoptera</taxon>
        <taxon>Paraneoptera</taxon>
        <taxon>Psocodea</taxon>
        <taxon>Troctomorpha</taxon>
        <taxon>Phthiraptera</taxon>
        <taxon>Anoplura</taxon>
        <taxon>Pediculidae</taxon>
        <taxon>Pediculus</taxon>
    </lineage>
</organism>
<dbReference type="HOGENOM" id="CLU_020349_1_1_1"/>
<evidence type="ECO:0000313" key="8">
    <source>
        <dbReference type="EMBL" id="EEB09860.1"/>
    </source>
</evidence>
<dbReference type="GeneID" id="8233338"/>
<dbReference type="OrthoDB" id="74183at2759"/>
<dbReference type="CTD" id="8233338"/>
<dbReference type="InterPro" id="IPR030700">
    <property type="entry name" value="N-end_Aminoacyl_Trfase"/>
</dbReference>
<evidence type="ECO:0000259" key="6">
    <source>
        <dbReference type="Pfam" id="PF04376"/>
    </source>
</evidence>
<dbReference type="OMA" id="SDRMVYS"/>
<dbReference type="SUPFAM" id="SSF55729">
    <property type="entry name" value="Acyl-CoA N-acyltransferases (Nat)"/>
    <property type="match status" value="1"/>
</dbReference>
<keyword evidence="10" id="KW-1185">Reference proteome</keyword>
<dbReference type="AlphaFoldDB" id="E0V904"/>
<dbReference type="InterPro" id="IPR007472">
    <property type="entry name" value="N-end_Aminoacyl_Trfase_C"/>
</dbReference>
<dbReference type="InterPro" id="IPR016181">
    <property type="entry name" value="Acyl_CoA_acyltransferase"/>
</dbReference>
<evidence type="ECO:0000259" key="7">
    <source>
        <dbReference type="Pfam" id="PF04377"/>
    </source>
</evidence>
<dbReference type="Pfam" id="PF04376">
    <property type="entry name" value="ATE_N"/>
    <property type="match status" value="1"/>
</dbReference>
<comment type="similarity">
    <text evidence="1 5">Belongs to the R-transferase family.</text>
</comment>
<reference evidence="8" key="1">
    <citation type="submission" date="2007-04" db="EMBL/GenBank/DDBJ databases">
        <title>Annotation of Pediculus humanus corporis strain USDA.</title>
        <authorList>
            <person name="Kirkness E."/>
            <person name="Hannick L."/>
            <person name="Hass B."/>
            <person name="Bruggner R."/>
            <person name="Lawson D."/>
            <person name="Bidwell S."/>
            <person name="Joardar V."/>
            <person name="Caler E."/>
            <person name="Walenz B."/>
            <person name="Inman J."/>
            <person name="Schobel S."/>
            <person name="Galinsky K."/>
            <person name="Amedeo P."/>
            <person name="Strausberg R."/>
        </authorList>
    </citation>
    <scope>NUCLEOTIDE SEQUENCE</scope>
    <source>
        <strain evidence="8">USDA</strain>
    </source>
</reference>
<dbReference type="GO" id="GO:0004057">
    <property type="term" value="F:arginyl-tRNA--protein transferase activity"/>
    <property type="evidence" value="ECO:0007669"/>
    <property type="project" value="UniProtKB-EC"/>
</dbReference>
<dbReference type="Pfam" id="PF04377">
    <property type="entry name" value="ATE_C"/>
    <property type="match status" value="1"/>
</dbReference>
<comment type="function">
    <text evidence="5">Involved in the post-translational conjugation of arginine to the N-terminal aspartate or glutamate of a protein. This arginylation is required for degradation of the protein via the ubiquitin pathway.</text>
</comment>
<dbReference type="PANTHER" id="PTHR21367:SF1">
    <property type="entry name" value="ARGINYL-TRNA--PROTEIN TRANSFERASE 1"/>
    <property type="match status" value="1"/>
</dbReference>
<evidence type="ECO:0000256" key="3">
    <source>
        <dbReference type="ARBA" id="ARBA00022786"/>
    </source>
</evidence>
<dbReference type="InterPro" id="IPR007471">
    <property type="entry name" value="N-end_Aminoacyl_Trfase_N"/>
</dbReference>
<dbReference type="EMBL" id="DS234988">
    <property type="protein sequence ID" value="EEB09860.1"/>
    <property type="molecule type" value="Genomic_DNA"/>
</dbReference>
<gene>
    <name evidence="9" type="primary">8233338</name>
    <name evidence="8" type="ORF">Phum_PHUM002920</name>
</gene>
<dbReference type="GO" id="GO:0005737">
    <property type="term" value="C:cytoplasm"/>
    <property type="evidence" value="ECO:0007669"/>
    <property type="project" value="TreeGrafter"/>
</dbReference>
<proteinExistence type="inferred from homology"/>
<evidence type="ECO:0000256" key="1">
    <source>
        <dbReference type="ARBA" id="ARBA00009991"/>
    </source>
</evidence>
<evidence type="ECO:0000256" key="5">
    <source>
        <dbReference type="PIRNR" id="PIRNR037207"/>
    </source>
</evidence>
<dbReference type="PANTHER" id="PTHR21367">
    <property type="entry name" value="ARGININE-TRNA-PROTEIN TRANSFERASE 1"/>
    <property type="match status" value="1"/>
</dbReference>
<dbReference type="EnsemblMetazoa" id="PHUM002920-RA">
    <property type="protein sequence ID" value="PHUM002920-PA"/>
    <property type="gene ID" value="PHUM002920"/>
</dbReference>
<dbReference type="InterPro" id="IPR017137">
    <property type="entry name" value="Arg-tRNA-P_Trfase_1_euk"/>
</dbReference>
<comment type="catalytic activity">
    <reaction evidence="5">
        <text>an N-terminal L-alpha-aminoacyl-[protein] + L-arginyl-tRNA(Arg) = an N-terminal L-arginyl-L-aminoacyl-[protein] + tRNA(Arg) + H(+)</text>
        <dbReference type="Rhea" id="RHEA:10208"/>
        <dbReference type="Rhea" id="RHEA-COMP:9658"/>
        <dbReference type="Rhea" id="RHEA-COMP:9673"/>
        <dbReference type="Rhea" id="RHEA-COMP:10636"/>
        <dbReference type="Rhea" id="RHEA-COMP:10638"/>
        <dbReference type="ChEBI" id="CHEBI:15378"/>
        <dbReference type="ChEBI" id="CHEBI:78442"/>
        <dbReference type="ChEBI" id="CHEBI:78513"/>
        <dbReference type="ChEBI" id="CHEBI:78597"/>
        <dbReference type="ChEBI" id="CHEBI:83562"/>
        <dbReference type="EC" id="2.3.2.8"/>
    </reaction>
</comment>
<dbReference type="PIRSF" id="PIRSF037207">
    <property type="entry name" value="ATE1_euk"/>
    <property type="match status" value="1"/>
</dbReference>
<evidence type="ECO:0000313" key="10">
    <source>
        <dbReference type="Proteomes" id="UP000009046"/>
    </source>
</evidence>